<keyword evidence="7" id="KW-0813">Transport</keyword>
<evidence type="ECO:0000256" key="5">
    <source>
        <dbReference type="ARBA" id="ARBA00022989"/>
    </source>
</evidence>
<evidence type="ECO:0000256" key="3">
    <source>
        <dbReference type="ARBA" id="ARBA00022692"/>
    </source>
</evidence>
<sequence length="629" mass="68552">MTAETNNTQIKEPELWGHPKGLYVCFTTELWERFSFYGMKYLLLLYLTKYHLFSDGAGLDILGAYAGLVYALPVIGGMLADKYLGMRKAVVFGGILLSLGHIGMAYEGFQALHYAAGTVLTDDLTLVDGTVLTAGTVLAEDVTIQDTQALKVFYMSLALIVMGVGFLKPNISTIVGQLYGKDDPRRDSGFTIFYMGINIGSFVATLLCGWLGETYGWKYGFGAAGIGMIIGLITFLKGQKYLYGHAEPNNPAILKEKVFGLVNKETAIYIGTILFLPVVWLLVQKEPIVHATQNIFLVIAIIGIIMYSMFFHNRDHSRTTARIIAAVGILLGTLAVLSEIEVSFWYESLAPFASAVHELNSGIGGALSFTYLFSEDSNALGYLSVFVILGFVIYGFVKHNSVEYGQTVVLMVLILSTIVFWALFEQSAGSMTFYADRVLDREIGDAEIKASMFGSLNAGFIMLLAIPFATLWVWLDKRRMNPSTPVKFGFGIILAGLGFGALILGAEFPNEAGKVAMIWLILAYLLHTMGELCLSPVGLSAVTKLSISKVVSVSMGTWFLATALSETVATRIARSAEIETDANGEITDVGAALATYTDLYTTLMWWGIGVGIFMILISPILKKGMHGVK</sequence>
<proteinExistence type="inferred from homology"/>
<organism evidence="8 9">
    <name type="scientific">Kangiella profundi</name>
    <dbReference type="NCBI Taxonomy" id="1561924"/>
    <lineage>
        <taxon>Bacteria</taxon>
        <taxon>Pseudomonadati</taxon>
        <taxon>Pseudomonadota</taxon>
        <taxon>Gammaproteobacteria</taxon>
        <taxon>Kangiellales</taxon>
        <taxon>Kangiellaceae</taxon>
        <taxon>Kangiella</taxon>
    </lineage>
</organism>
<dbReference type="PANTHER" id="PTHR11654">
    <property type="entry name" value="OLIGOPEPTIDE TRANSPORTER-RELATED"/>
    <property type="match status" value="1"/>
</dbReference>
<keyword evidence="5" id="KW-1133">Transmembrane helix</keyword>
<reference evidence="8 9" key="1">
    <citation type="submission" date="2017-12" db="EMBL/GenBank/DDBJ databases">
        <title>Kangiella profundi FT102 completed genome.</title>
        <authorList>
            <person name="Xu J."/>
            <person name="Wang J."/>
            <person name="Lu Y."/>
        </authorList>
    </citation>
    <scope>NUCLEOTIDE SEQUENCE [LARGE SCALE GENOMIC DNA]</scope>
    <source>
        <strain evidence="8 9">FT102</strain>
    </source>
</reference>
<dbReference type="OrthoDB" id="9772725at2"/>
<dbReference type="SUPFAM" id="SSF103473">
    <property type="entry name" value="MFS general substrate transporter"/>
    <property type="match status" value="1"/>
</dbReference>
<evidence type="ECO:0000313" key="8">
    <source>
        <dbReference type="EMBL" id="AUD78323.1"/>
    </source>
</evidence>
<keyword evidence="4" id="KW-0653">Protein transport</keyword>
<dbReference type="Pfam" id="PF00854">
    <property type="entry name" value="PTR2"/>
    <property type="match status" value="2"/>
</dbReference>
<dbReference type="InterPro" id="IPR000109">
    <property type="entry name" value="POT_fam"/>
</dbReference>
<name>A0A2K9API0_9GAMM</name>
<evidence type="ECO:0000256" key="2">
    <source>
        <dbReference type="ARBA" id="ARBA00005982"/>
    </source>
</evidence>
<dbReference type="EMBL" id="CP025120">
    <property type="protein sequence ID" value="AUD78323.1"/>
    <property type="molecule type" value="Genomic_DNA"/>
</dbReference>
<dbReference type="GO" id="GO:1904680">
    <property type="term" value="F:peptide transmembrane transporter activity"/>
    <property type="evidence" value="ECO:0007669"/>
    <property type="project" value="InterPro"/>
</dbReference>
<evidence type="ECO:0000256" key="7">
    <source>
        <dbReference type="RuleBase" id="RU003755"/>
    </source>
</evidence>
<dbReference type="InterPro" id="IPR005279">
    <property type="entry name" value="Dipep/tripep_permease"/>
</dbReference>
<dbReference type="PROSITE" id="PS01022">
    <property type="entry name" value="PTR2_1"/>
    <property type="match status" value="1"/>
</dbReference>
<keyword evidence="9" id="KW-1185">Reference proteome</keyword>
<keyword evidence="6" id="KW-0472">Membrane</keyword>
<dbReference type="Proteomes" id="UP000232693">
    <property type="component" value="Chromosome"/>
</dbReference>
<dbReference type="Gene3D" id="1.20.1250.20">
    <property type="entry name" value="MFS general substrate transporter like domains"/>
    <property type="match status" value="2"/>
</dbReference>
<dbReference type="InterPro" id="IPR036259">
    <property type="entry name" value="MFS_trans_sf"/>
</dbReference>
<comment type="subcellular location">
    <subcellularLocation>
        <location evidence="1 7">Membrane</location>
        <topology evidence="1 7">Multi-pass membrane protein</topology>
    </subcellularLocation>
</comment>
<dbReference type="PROSITE" id="PS01023">
    <property type="entry name" value="PTR2_2"/>
    <property type="match status" value="1"/>
</dbReference>
<dbReference type="GO" id="GO:0006857">
    <property type="term" value="P:oligopeptide transport"/>
    <property type="evidence" value="ECO:0007669"/>
    <property type="project" value="InterPro"/>
</dbReference>
<dbReference type="InterPro" id="IPR018456">
    <property type="entry name" value="PTR2_symporter_CS"/>
</dbReference>
<dbReference type="GO" id="GO:0016020">
    <property type="term" value="C:membrane"/>
    <property type="evidence" value="ECO:0007669"/>
    <property type="project" value="UniProtKB-SubCell"/>
</dbReference>
<evidence type="ECO:0000256" key="4">
    <source>
        <dbReference type="ARBA" id="ARBA00022856"/>
    </source>
</evidence>
<evidence type="ECO:0000313" key="9">
    <source>
        <dbReference type="Proteomes" id="UP000232693"/>
    </source>
</evidence>
<dbReference type="AlphaFoldDB" id="A0A2K9API0"/>
<dbReference type="RefSeq" id="WP_106646196.1">
    <property type="nucleotide sequence ID" value="NZ_BMGO01000002.1"/>
</dbReference>
<evidence type="ECO:0000256" key="6">
    <source>
        <dbReference type="ARBA" id="ARBA00023136"/>
    </source>
</evidence>
<keyword evidence="3 7" id="KW-0812">Transmembrane</keyword>
<gene>
    <name evidence="8" type="ORF">CW740_03320</name>
</gene>
<dbReference type="KEGG" id="kpd:CW740_03320"/>
<accession>A0A2K9API0</accession>
<dbReference type="CDD" id="cd17346">
    <property type="entry name" value="MFS_DtpA_like"/>
    <property type="match status" value="1"/>
</dbReference>
<evidence type="ECO:0000256" key="1">
    <source>
        <dbReference type="ARBA" id="ARBA00004141"/>
    </source>
</evidence>
<comment type="similarity">
    <text evidence="2 7">Belongs to the major facilitator superfamily. Proton-dependent oligopeptide transporter (POT/PTR) (TC 2.A.17) family.</text>
</comment>
<keyword evidence="4" id="KW-0571">Peptide transport</keyword>
<protein>
    <submittedName>
        <fullName evidence="8">MFS transporter</fullName>
    </submittedName>
</protein>